<dbReference type="InterPro" id="IPR058245">
    <property type="entry name" value="NreC/VraR/RcsB-like_REC"/>
</dbReference>
<keyword evidence="4" id="KW-0804">Transcription</keyword>
<dbReference type="InterPro" id="IPR039420">
    <property type="entry name" value="WalR-like"/>
</dbReference>
<dbReference type="SMART" id="SM00448">
    <property type="entry name" value="REC"/>
    <property type="match status" value="1"/>
</dbReference>
<evidence type="ECO:0000313" key="8">
    <source>
        <dbReference type="EMBL" id="MDP9794300.1"/>
    </source>
</evidence>
<dbReference type="PROSITE" id="PS50043">
    <property type="entry name" value="HTH_LUXR_2"/>
    <property type="match status" value="1"/>
</dbReference>
<keyword evidence="2" id="KW-0805">Transcription regulation</keyword>
<dbReference type="Pfam" id="PF00196">
    <property type="entry name" value="GerE"/>
    <property type="match status" value="1"/>
</dbReference>
<dbReference type="PANTHER" id="PTHR43214">
    <property type="entry name" value="TWO-COMPONENT RESPONSE REGULATOR"/>
    <property type="match status" value="1"/>
</dbReference>
<keyword evidence="9" id="KW-1185">Reference proteome</keyword>
<keyword evidence="1 5" id="KW-0597">Phosphoprotein</keyword>
<dbReference type="Gene3D" id="3.40.50.2300">
    <property type="match status" value="1"/>
</dbReference>
<accession>A0ABT9MS88</accession>
<feature type="modified residue" description="4-aspartylphosphate" evidence="5">
    <location>
        <position position="61"/>
    </location>
</feature>
<dbReference type="PANTHER" id="PTHR43214:SF24">
    <property type="entry name" value="TRANSCRIPTIONAL REGULATORY PROTEIN NARL-RELATED"/>
    <property type="match status" value="1"/>
</dbReference>
<dbReference type="Pfam" id="PF00072">
    <property type="entry name" value="Response_reg"/>
    <property type="match status" value="1"/>
</dbReference>
<dbReference type="SUPFAM" id="SSF46894">
    <property type="entry name" value="C-terminal effector domain of the bipartite response regulators"/>
    <property type="match status" value="1"/>
</dbReference>
<evidence type="ECO:0000256" key="1">
    <source>
        <dbReference type="ARBA" id="ARBA00022553"/>
    </source>
</evidence>
<dbReference type="RefSeq" id="WP_306829448.1">
    <property type="nucleotide sequence ID" value="NZ_JAUSRA010000001.1"/>
</dbReference>
<reference evidence="8 9" key="1">
    <citation type="submission" date="2023-07" db="EMBL/GenBank/DDBJ databases">
        <title>Sequencing the genomes of 1000 actinobacteria strains.</title>
        <authorList>
            <person name="Klenk H.-P."/>
        </authorList>
    </citation>
    <scope>NUCLEOTIDE SEQUENCE [LARGE SCALE GENOMIC DNA]</scope>
    <source>
        <strain evidence="8 9">DSM 44710</strain>
    </source>
</reference>
<evidence type="ECO:0000256" key="2">
    <source>
        <dbReference type="ARBA" id="ARBA00023015"/>
    </source>
</evidence>
<dbReference type="PRINTS" id="PR00038">
    <property type="entry name" value="HTHLUXR"/>
</dbReference>
<evidence type="ECO:0000256" key="3">
    <source>
        <dbReference type="ARBA" id="ARBA00023125"/>
    </source>
</evidence>
<dbReference type="Proteomes" id="UP001240984">
    <property type="component" value="Unassembled WGS sequence"/>
</dbReference>
<dbReference type="SMART" id="SM00421">
    <property type="entry name" value="HTH_LUXR"/>
    <property type="match status" value="1"/>
</dbReference>
<dbReference type="GO" id="GO:0003677">
    <property type="term" value="F:DNA binding"/>
    <property type="evidence" value="ECO:0007669"/>
    <property type="project" value="UniProtKB-KW"/>
</dbReference>
<proteinExistence type="predicted"/>
<organism evidence="8 9">
    <name type="scientific">Catenuloplanes nepalensis</name>
    <dbReference type="NCBI Taxonomy" id="587533"/>
    <lineage>
        <taxon>Bacteria</taxon>
        <taxon>Bacillati</taxon>
        <taxon>Actinomycetota</taxon>
        <taxon>Actinomycetes</taxon>
        <taxon>Micromonosporales</taxon>
        <taxon>Micromonosporaceae</taxon>
        <taxon>Catenuloplanes</taxon>
    </lineage>
</organism>
<protein>
    <submittedName>
        <fullName evidence="8">DNA-binding NarL/FixJ family response regulator</fullName>
    </submittedName>
</protein>
<evidence type="ECO:0000256" key="4">
    <source>
        <dbReference type="ARBA" id="ARBA00023163"/>
    </source>
</evidence>
<sequence length="221" mass="22868">MTSDVNEPVRVLVASERPLLRAGLTALLGRQPGIDVVAEACDGTEAIGAAGRHRPGVAVLDLPAPEPATATLAGQGIRVLILTPVLNRPVAHRVLRAGASGFLLSDTDPAVLLGAVRAVARGGAWLDADLLGDLLREFVTRPVAVAASGADLDRLTPREREVLALIAQGLDNAGVARRLYVAECTVKTHLGRVLAKLGLHDRAQAVSAAYRCGLVRSGAAA</sequence>
<name>A0ABT9MS88_9ACTN</name>
<dbReference type="PROSITE" id="PS00622">
    <property type="entry name" value="HTH_LUXR_1"/>
    <property type="match status" value="1"/>
</dbReference>
<dbReference type="CDD" id="cd06170">
    <property type="entry name" value="LuxR_C_like"/>
    <property type="match status" value="1"/>
</dbReference>
<evidence type="ECO:0000259" key="7">
    <source>
        <dbReference type="PROSITE" id="PS50110"/>
    </source>
</evidence>
<dbReference type="SUPFAM" id="SSF52172">
    <property type="entry name" value="CheY-like"/>
    <property type="match status" value="1"/>
</dbReference>
<dbReference type="CDD" id="cd17535">
    <property type="entry name" value="REC_NarL-like"/>
    <property type="match status" value="1"/>
</dbReference>
<dbReference type="InterPro" id="IPR001789">
    <property type="entry name" value="Sig_transdc_resp-reg_receiver"/>
</dbReference>
<gene>
    <name evidence="8" type="ORF">J2S43_002812</name>
</gene>
<comment type="caution">
    <text evidence="8">The sequence shown here is derived from an EMBL/GenBank/DDBJ whole genome shotgun (WGS) entry which is preliminary data.</text>
</comment>
<feature type="domain" description="Response regulatory" evidence="7">
    <location>
        <begin position="10"/>
        <end position="120"/>
    </location>
</feature>
<dbReference type="InterPro" id="IPR016032">
    <property type="entry name" value="Sig_transdc_resp-reg_C-effctor"/>
</dbReference>
<dbReference type="PROSITE" id="PS50110">
    <property type="entry name" value="RESPONSE_REGULATORY"/>
    <property type="match status" value="1"/>
</dbReference>
<evidence type="ECO:0000256" key="5">
    <source>
        <dbReference type="PROSITE-ProRule" id="PRU00169"/>
    </source>
</evidence>
<dbReference type="InterPro" id="IPR000792">
    <property type="entry name" value="Tscrpt_reg_LuxR_C"/>
</dbReference>
<dbReference type="InterPro" id="IPR011006">
    <property type="entry name" value="CheY-like_superfamily"/>
</dbReference>
<feature type="domain" description="HTH luxR-type" evidence="6">
    <location>
        <begin position="148"/>
        <end position="213"/>
    </location>
</feature>
<keyword evidence="3 8" id="KW-0238">DNA-binding</keyword>
<evidence type="ECO:0000313" key="9">
    <source>
        <dbReference type="Proteomes" id="UP001240984"/>
    </source>
</evidence>
<dbReference type="EMBL" id="JAUSRA010000001">
    <property type="protein sequence ID" value="MDP9794300.1"/>
    <property type="molecule type" value="Genomic_DNA"/>
</dbReference>
<evidence type="ECO:0000259" key="6">
    <source>
        <dbReference type="PROSITE" id="PS50043"/>
    </source>
</evidence>